<reference evidence="1" key="1">
    <citation type="submission" date="2020-10" db="EMBL/GenBank/DDBJ databases">
        <authorList>
            <person name="Sedaghatjoo S."/>
        </authorList>
    </citation>
    <scope>NUCLEOTIDE SEQUENCE</scope>
    <source>
        <strain evidence="1">AZH3</strain>
    </source>
</reference>
<keyword evidence="2" id="KW-1185">Reference proteome</keyword>
<organism evidence="1 2">
    <name type="scientific">Tilletia caries</name>
    <name type="common">wheat bunt fungus</name>
    <dbReference type="NCBI Taxonomy" id="13290"/>
    <lineage>
        <taxon>Eukaryota</taxon>
        <taxon>Fungi</taxon>
        <taxon>Dikarya</taxon>
        <taxon>Basidiomycota</taxon>
        <taxon>Ustilaginomycotina</taxon>
        <taxon>Exobasidiomycetes</taxon>
        <taxon>Tilletiales</taxon>
        <taxon>Tilletiaceae</taxon>
        <taxon>Tilletia</taxon>
    </lineage>
</organism>
<proteinExistence type="predicted"/>
<name>A0ABN7IMJ0_9BASI</name>
<evidence type="ECO:0000313" key="1">
    <source>
        <dbReference type="EMBL" id="CAD6907365.1"/>
    </source>
</evidence>
<dbReference type="Proteomes" id="UP000836402">
    <property type="component" value="Unassembled WGS sequence"/>
</dbReference>
<dbReference type="EMBL" id="CAJHJG010000941">
    <property type="protein sequence ID" value="CAD6907365.1"/>
    <property type="molecule type" value="Genomic_DNA"/>
</dbReference>
<protein>
    <recommendedName>
        <fullName evidence="3">FCP1 homology domain-containing protein</fullName>
    </recommendedName>
</protein>
<gene>
    <name evidence="1" type="ORF">JKIAZH3_G1837</name>
</gene>
<sequence length="103" mass="11663">MEPTCLAVYSSRKKAKTAGKEQPPPPPLLIASFSDNYLDIGGIKYVMDMDELDENRGRVFRDCQVTSKNVSDNFEAQPLIEVWRQRHFAVENLKAYLDAIASL</sequence>
<evidence type="ECO:0008006" key="3">
    <source>
        <dbReference type="Google" id="ProtNLM"/>
    </source>
</evidence>
<comment type="caution">
    <text evidence="1">The sequence shown here is derived from an EMBL/GenBank/DDBJ whole genome shotgun (WGS) entry which is preliminary data.</text>
</comment>
<evidence type="ECO:0000313" key="2">
    <source>
        <dbReference type="Proteomes" id="UP000836402"/>
    </source>
</evidence>
<accession>A0ABN7IMJ0</accession>